<dbReference type="RefSeq" id="WP_183988623.1">
    <property type="nucleotide sequence ID" value="NZ_JACHHG010000016.1"/>
</dbReference>
<keyword evidence="6 7" id="KW-0472">Membrane</keyword>
<evidence type="ECO:0000256" key="4">
    <source>
        <dbReference type="ARBA" id="ARBA00022692"/>
    </source>
</evidence>
<feature type="domain" description="YetF C-terminal" evidence="8">
    <location>
        <begin position="78"/>
        <end position="148"/>
    </location>
</feature>
<keyword evidence="10" id="KW-1185">Reference proteome</keyword>
<accession>A0A841I4D4</accession>
<evidence type="ECO:0000256" key="3">
    <source>
        <dbReference type="ARBA" id="ARBA00022475"/>
    </source>
</evidence>
<feature type="transmembrane region" description="Helical" evidence="7">
    <location>
        <begin position="55"/>
        <end position="75"/>
    </location>
</feature>
<evidence type="ECO:0000256" key="1">
    <source>
        <dbReference type="ARBA" id="ARBA00004651"/>
    </source>
</evidence>
<gene>
    <name evidence="9" type="ORF">HNR42_003346</name>
</gene>
<name>A0A841I4D4_9DEIO</name>
<dbReference type="InterPro" id="IPR007353">
    <property type="entry name" value="DUF421"/>
</dbReference>
<evidence type="ECO:0000313" key="10">
    <source>
        <dbReference type="Proteomes" id="UP000569951"/>
    </source>
</evidence>
<comment type="subcellular location">
    <subcellularLocation>
        <location evidence="1">Cell membrane</location>
        <topology evidence="1">Multi-pass membrane protein</topology>
    </subcellularLocation>
</comment>
<comment type="caution">
    <text evidence="9">The sequence shown here is derived from an EMBL/GenBank/DDBJ whole genome shotgun (WGS) entry which is preliminary data.</text>
</comment>
<dbReference type="EMBL" id="JACHHG010000016">
    <property type="protein sequence ID" value="MBB6099886.1"/>
    <property type="molecule type" value="Genomic_DNA"/>
</dbReference>
<evidence type="ECO:0000313" key="9">
    <source>
        <dbReference type="EMBL" id="MBB6099886.1"/>
    </source>
</evidence>
<reference evidence="9 10" key="1">
    <citation type="submission" date="2020-08" db="EMBL/GenBank/DDBJ databases">
        <title>Genomic Encyclopedia of Type Strains, Phase IV (KMG-IV): sequencing the most valuable type-strain genomes for metagenomic binning, comparative biology and taxonomic classification.</title>
        <authorList>
            <person name="Goeker M."/>
        </authorList>
    </citation>
    <scope>NUCLEOTIDE SEQUENCE [LARGE SCALE GENOMIC DNA]</scope>
    <source>
        <strain evidence="9 10">DSM 21458</strain>
    </source>
</reference>
<keyword evidence="4 7" id="KW-0812">Transmembrane</keyword>
<dbReference type="Proteomes" id="UP000569951">
    <property type="component" value="Unassembled WGS sequence"/>
</dbReference>
<keyword evidence="3" id="KW-1003">Cell membrane</keyword>
<comment type="similarity">
    <text evidence="2">Belongs to the UPF0702 family.</text>
</comment>
<evidence type="ECO:0000256" key="5">
    <source>
        <dbReference type="ARBA" id="ARBA00022989"/>
    </source>
</evidence>
<dbReference type="PANTHER" id="PTHR34582">
    <property type="entry name" value="UPF0702 TRANSMEMBRANE PROTEIN YCAP"/>
    <property type="match status" value="1"/>
</dbReference>
<dbReference type="InterPro" id="IPR023090">
    <property type="entry name" value="UPF0702_alpha/beta_dom_sf"/>
</dbReference>
<organism evidence="9 10">
    <name type="scientific">Deinobacterium chartae</name>
    <dbReference type="NCBI Taxonomy" id="521158"/>
    <lineage>
        <taxon>Bacteria</taxon>
        <taxon>Thermotogati</taxon>
        <taxon>Deinococcota</taxon>
        <taxon>Deinococci</taxon>
        <taxon>Deinococcales</taxon>
        <taxon>Deinococcaceae</taxon>
        <taxon>Deinobacterium</taxon>
    </lineage>
</organism>
<dbReference type="Gene3D" id="3.30.240.20">
    <property type="entry name" value="bsu07140 like domains"/>
    <property type="match status" value="1"/>
</dbReference>
<dbReference type="AlphaFoldDB" id="A0A841I4D4"/>
<evidence type="ECO:0000256" key="7">
    <source>
        <dbReference type="SAM" id="Phobius"/>
    </source>
</evidence>
<evidence type="ECO:0000256" key="2">
    <source>
        <dbReference type="ARBA" id="ARBA00006448"/>
    </source>
</evidence>
<evidence type="ECO:0000256" key="6">
    <source>
        <dbReference type="ARBA" id="ARBA00023136"/>
    </source>
</evidence>
<keyword evidence="5 7" id="KW-1133">Transmembrane helix</keyword>
<dbReference type="GO" id="GO:0005886">
    <property type="term" value="C:plasma membrane"/>
    <property type="evidence" value="ECO:0007669"/>
    <property type="project" value="UniProtKB-SubCell"/>
</dbReference>
<dbReference type="Pfam" id="PF04239">
    <property type="entry name" value="DUF421"/>
    <property type="match status" value="1"/>
</dbReference>
<evidence type="ECO:0000259" key="8">
    <source>
        <dbReference type="Pfam" id="PF04239"/>
    </source>
</evidence>
<dbReference type="PANTHER" id="PTHR34582:SF6">
    <property type="entry name" value="UPF0702 TRANSMEMBRANE PROTEIN YCAP"/>
    <property type="match status" value="1"/>
</dbReference>
<proteinExistence type="inferred from homology"/>
<sequence>MDVIFRALSVYLFLLLLFRVSGKRTFSDMTSFDFVMLLIIAETTQQALLGDDFSITNALLLIVTLFATDVLLSMIKRKSTAAEKLLDGTPLLLVEHGQPLHERLSRARVDEGDILAAAREKQGLERFDQIKYAVLERNGSISIIPKSE</sequence>
<protein>
    <submittedName>
        <fullName evidence="9">Uncharacterized membrane protein YcaP (DUF421 family)</fullName>
    </submittedName>
</protein>